<keyword evidence="1" id="KW-1133">Transmembrane helix</keyword>
<keyword evidence="1" id="KW-0812">Transmembrane</keyword>
<name>A0A920C7G2_9BACI</name>
<dbReference type="RefSeq" id="WP_244853733.1">
    <property type="nucleotide sequence ID" value="NZ_BORP01000010.1"/>
</dbReference>
<keyword evidence="3" id="KW-1185">Reference proteome</keyword>
<proteinExistence type="predicted"/>
<evidence type="ECO:0000313" key="3">
    <source>
        <dbReference type="Proteomes" id="UP000676917"/>
    </source>
</evidence>
<protein>
    <submittedName>
        <fullName evidence="2">Uncharacterized protein</fullName>
    </submittedName>
</protein>
<sequence length="70" mass="7513">MPNRKGWFRVQKKGIWLPIIASVGVGAATYYTMAKNNQNFGQTIAKMIPFVSGMGGNGGNSQKLGTFGMS</sequence>
<comment type="caution">
    <text evidence="2">The sequence shown here is derived from an EMBL/GenBank/DDBJ whole genome shotgun (WGS) entry which is preliminary data.</text>
</comment>
<reference evidence="2" key="1">
    <citation type="submission" date="2021-03" db="EMBL/GenBank/DDBJ databases">
        <title>Antimicrobial resistance genes in bacteria isolated from Japanese honey, and their potential for conferring macrolide and lincosamide resistance in the American foulbrood pathogen Paenibacillus larvae.</title>
        <authorList>
            <person name="Okamoto M."/>
            <person name="Kumagai M."/>
            <person name="Kanamori H."/>
            <person name="Takamatsu D."/>
        </authorList>
    </citation>
    <scope>NUCLEOTIDE SEQUENCE</scope>
    <source>
        <strain evidence="2">J43TS3</strain>
    </source>
</reference>
<dbReference type="Proteomes" id="UP000676917">
    <property type="component" value="Unassembled WGS sequence"/>
</dbReference>
<feature type="transmembrane region" description="Helical" evidence="1">
    <location>
        <begin position="15"/>
        <end position="33"/>
    </location>
</feature>
<dbReference type="EMBL" id="BORP01000010">
    <property type="protein sequence ID" value="GIO28810.1"/>
    <property type="molecule type" value="Genomic_DNA"/>
</dbReference>
<gene>
    <name evidence="2" type="ORF">J43TS3_34210</name>
</gene>
<evidence type="ECO:0000256" key="1">
    <source>
        <dbReference type="SAM" id="Phobius"/>
    </source>
</evidence>
<organism evidence="2 3">
    <name type="scientific">Ornithinibacillus bavariensis</name>
    <dbReference type="NCBI Taxonomy" id="545502"/>
    <lineage>
        <taxon>Bacteria</taxon>
        <taxon>Bacillati</taxon>
        <taxon>Bacillota</taxon>
        <taxon>Bacilli</taxon>
        <taxon>Bacillales</taxon>
        <taxon>Bacillaceae</taxon>
        <taxon>Ornithinibacillus</taxon>
    </lineage>
</organism>
<evidence type="ECO:0000313" key="2">
    <source>
        <dbReference type="EMBL" id="GIO28810.1"/>
    </source>
</evidence>
<dbReference type="AlphaFoldDB" id="A0A920C7G2"/>
<accession>A0A920C7G2</accession>
<keyword evidence="1" id="KW-0472">Membrane</keyword>